<sequence length="951" mass="106843">MTIPYEKIGKKIYDILAAANYNVEMFDNQSNKTYDVEIARKFFIVPGNSMVSIHESDDDEKAKISVSLSPDVDIAMFEQNVGKALKHIAAKYGRNMGYSIRKFGHELQPRDFAHQIKKVEEGSAMVNKTVSEAKVAMTGTTRSSYQRVGECKVIIRHTDKVNEDKFGARSRNINAIFVETKNGERFKVAENNLHGARAMARHLSNGGSPFDTVGIKVSSMMEEMSSLKNMMAEVKSIGKDEQLVEQSSDLAGKIRTRFIGLRETLRKMSGKVGYFRQTSDLTESEDLDEYEITSFAPDRLRGAVAVTPPMQRGGKYTAGDKERMKREAAVRFANKRGMSVSADDIEALSRILSSPAFMSSQEYREYEAKVNEGLNEYTYDPEGEPESGMDKGPKAPETYSSPAQELMFKMQDTLAPPSELDHPEWVQWSRASENLGNVLGDPEHNQLSKDDMLVLFNAAKSLGVNIRKASTESIGFGESIWEDKNVDGETDVEEKSVDTKPKPKEDEVPNMIQAPEYDRPTGKTHKLVRDNSEGLHSVNYYKEGVAPEETMLEEWFDQMADVEFFKEEELIIEEDKTPKVEKILPETALHRLNLYVGHPLFERYVSYYEERKMFDDILNLVEEDSKLWKIISETRQKLTEFMWGDMDPQVIEDAVDKLKDLKAERRIGMNDAIDKVAQEISDGFLDGSPEAKETVTKELRKRAEEEGLIDSDFGGKFADAALSNNEVIAGDKNEIDAEQYYGPAKFGEADAPMDAGRSRYTATTPPDFGDSDGPPEELEPCRKCGDRHEGPCPLYDAEAGLRQVGNTEIQAIWGTPDVETKRQLSLELIQDFHFKDQASRTLETNKLNAMVRPEQFDRWASNMLLHGEGLGFGTGRGPRRRESIEHDSDLARISELAGLETNDVEEDAASEKKLGRRKAGSYGKPGSKQQKRMAGKSSRRAGKEDIKAGLK</sequence>
<proteinExistence type="predicted"/>
<feature type="compositionally biased region" description="Basic residues" evidence="1">
    <location>
        <begin position="929"/>
        <end position="940"/>
    </location>
</feature>
<dbReference type="AlphaFoldDB" id="A0A0F9MCI3"/>
<evidence type="ECO:0000313" key="2">
    <source>
        <dbReference type="EMBL" id="KKN03494.1"/>
    </source>
</evidence>
<gene>
    <name evidence="2" type="ORF">LCGC14_1107060</name>
</gene>
<feature type="compositionally biased region" description="Acidic residues" evidence="1">
    <location>
        <begin position="769"/>
        <end position="778"/>
    </location>
</feature>
<accession>A0A0F9MCI3</accession>
<comment type="caution">
    <text evidence="2">The sequence shown here is derived from an EMBL/GenBank/DDBJ whole genome shotgun (WGS) entry which is preliminary data.</text>
</comment>
<protein>
    <submittedName>
        <fullName evidence="2">Uncharacterized protein</fullName>
    </submittedName>
</protein>
<feature type="region of interest" description="Disordered" evidence="1">
    <location>
        <begin position="897"/>
        <end position="951"/>
    </location>
</feature>
<dbReference type="EMBL" id="LAZR01005026">
    <property type="protein sequence ID" value="KKN03494.1"/>
    <property type="molecule type" value="Genomic_DNA"/>
</dbReference>
<evidence type="ECO:0000256" key="1">
    <source>
        <dbReference type="SAM" id="MobiDB-lite"/>
    </source>
</evidence>
<organism evidence="2">
    <name type="scientific">marine sediment metagenome</name>
    <dbReference type="NCBI Taxonomy" id="412755"/>
    <lineage>
        <taxon>unclassified sequences</taxon>
        <taxon>metagenomes</taxon>
        <taxon>ecological metagenomes</taxon>
    </lineage>
</organism>
<reference evidence="2" key="1">
    <citation type="journal article" date="2015" name="Nature">
        <title>Complex archaea that bridge the gap between prokaryotes and eukaryotes.</title>
        <authorList>
            <person name="Spang A."/>
            <person name="Saw J.H."/>
            <person name="Jorgensen S.L."/>
            <person name="Zaremba-Niedzwiedzka K."/>
            <person name="Martijn J."/>
            <person name="Lind A.E."/>
            <person name="van Eijk R."/>
            <person name="Schleper C."/>
            <person name="Guy L."/>
            <person name="Ettema T.J."/>
        </authorList>
    </citation>
    <scope>NUCLEOTIDE SEQUENCE</scope>
</reference>
<feature type="region of interest" description="Disordered" evidence="1">
    <location>
        <begin position="746"/>
        <end position="784"/>
    </location>
</feature>
<feature type="non-terminal residue" evidence="2">
    <location>
        <position position="951"/>
    </location>
</feature>
<feature type="compositionally biased region" description="Basic and acidic residues" evidence="1">
    <location>
        <begin position="941"/>
        <end position="951"/>
    </location>
</feature>
<feature type="region of interest" description="Disordered" evidence="1">
    <location>
        <begin position="487"/>
        <end position="507"/>
    </location>
</feature>
<name>A0A0F9MCI3_9ZZZZ</name>